<evidence type="ECO:0000256" key="1">
    <source>
        <dbReference type="SAM" id="MobiDB-lite"/>
    </source>
</evidence>
<feature type="region of interest" description="Disordered" evidence="1">
    <location>
        <begin position="163"/>
        <end position="202"/>
    </location>
</feature>
<dbReference type="EMBL" id="SRLO01000034">
    <property type="protein sequence ID" value="TNN83190.1"/>
    <property type="molecule type" value="Genomic_DNA"/>
</dbReference>
<comment type="caution">
    <text evidence="2">The sequence shown here is derived from an EMBL/GenBank/DDBJ whole genome shotgun (WGS) entry which is preliminary data.</text>
</comment>
<evidence type="ECO:0000313" key="3">
    <source>
        <dbReference type="Proteomes" id="UP000314294"/>
    </source>
</evidence>
<proteinExistence type="predicted"/>
<dbReference type="AlphaFoldDB" id="A0A4Z2IYY6"/>
<gene>
    <name evidence="2" type="ORF">EYF80_006523</name>
</gene>
<feature type="region of interest" description="Disordered" evidence="1">
    <location>
        <begin position="271"/>
        <end position="308"/>
    </location>
</feature>
<feature type="compositionally biased region" description="Basic and acidic residues" evidence="1">
    <location>
        <begin position="289"/>
        <end position="308"/>
    </location>
</feature>
<evidence type="ECO:0000313" key="2">
    <source>
        <dbReference type="EMBL" id="TNN83190.1"/>
    </source>
</evidence>
<feature type="region of interest" description="Disordered" evidence="1">
    <location>
        <begin position="34"/>
        <end position="69"/>
    </location>
</feature>
<keyword evidence="3" id="KW-1185">Reference proteome</keyword>
<protein>
    <submittedName>
        <fullName evidence="2">Uncharacterized protein</fullName>
    </submittedName>
</protein>
<reference evidence="2 3" key="1">
    <citation type="submission" date="2019-03" db="EMBL/GenBank/DDBJ databases">
        <title>First draft genome of Liparis tanakae, snailfish: a comprehensive survey of snailfish specific genes.</title>
        <authorList>
            <person name="Kim W."/>
            <person name="Song I."/>
            <person name="Jeong J.-H."/>
            <person name="Kim D."/>
            <person name="Kim S."/>
            <person name="Ryu S."/>
            <person name="Song J.Y."/>
            <person name="Lee S.K."/>
        </authorList>
    </citation>
    <scope>NUCLEOTIDE SEQUENCE [LARGE SCALE GENOMIC DNA]</scope>
    <source>
        <tissue evidence="2">Muscle</tissue>
    </source>
</reference>
<dbReference type="Proteomes" id="UP000314294">
    <property type="component" value="Unassembled WGS sequence"/>
</dbReference>
<feature type="compositionally biased region" description="Pro residues" evidence="1">
    <location>
        <begin position="38"/>
        <end position="63"/>
    </location>
</feature>
<organism evidence="2 3">
    <name type="scientific">Liparis tanakae</name>
    <name type="common">Tanaka's snailfish</name>
    <dbReference type="NCBI Taxonomy" id="230148"/>
    <lineage>
        <taxon>Eukaryota</taxon>
        <taxon>Metazoa</taxon>
        <taxon>Chordata</taxon>
        <taxon>Craniata</taxon>
        <taxon>Vertebrata</taxon>
        <taxon>Euteleostomi</taxon>
        <taxon>Actinopterygii</taxon>
        <taxon>Neopterygii</taxon>
        <taxon>Teleostei</taxon>
        <taxon>Neoteleostei</taxon>
        <taxon>Acanthomorphata</taxon>
        <taxon>Eupercaria</taxon>
        <taxon>Perciformes</taxon>
        <taxon>Cottioidei</taxon>
        <taxon>Cottales</taxon>
        <taxon>Liparidae</taxon>
        <taxon>Liparis</taxon>
    </lineage>
</organism>
<sequence length="308" mass="33318">MSGHDISPAALIQAGKRKAVRMTRRHQLLNTEHMLNTVPPPVPPPPTPAPAAAPPPATLPETPPVKLNSFSRSTGRVETVTAFISHGASASLSLSRSWLGAVAPLFARTVRVHARKSPARRTRRCGSTTLAIPLPVCGSLALSGAHKLSVYFEYSRLRRSRVRPGGGSTGVPVHQQQKQAAGCNDDIVSSHRSTESPAVPSRLMGPLLRHTEQVTAKKAPVTTESNDGVSRDHSQLWRLPLAQHIRAPAGRYNLLPIHIGSFMLHKHCDSPKDAAAVSPQPRAQGQRQADCKEEDMPIMEHAKPDWLV</sequence>
<name>A0A4Z2IYY6_9TELE</name>
<accession>A0A4Z2IYY6</accession>